<name>A0A6C0E416_9ZZZZ</name>
<organism evidence="2">
    <name type="scientific">viral metagenome</name>
    <dbReference type="NCBI Taxonomy" id="1070528"/>
    <lineage>
        <taxon>unclassified sequences</taxon>
        <taxon>metagenomes</taxon>
        <taxon>organismal metagenomes</taxon>
    </lineage>
</organism>
<dbReference type="EMBL" id="MN739735">
    <property type="protein sequence ID" value="QHT23794.1"/>
    <property type="molecule type" value="Genomic_DNA"/>
</dbReference>
<dbReference type="PANTHER" id="PTHR47485:SF1">
    <property type="entry name" value="THYLAKOID LUMENAL 17.4 KDA PROTEIN, CHLOROPLASTIC"/>
    <property type="match status" value="1"/>
</dbReference>
<sequence length="165" mass="18874">MVANASEFNEINFDTILPKLKNQNRTSDEDKELSSMMDGMYFTEKYLKDLNFSKLTLKNLTFNGKIIINCKFDYSTLENCRFQGAQIGSKDGETTFNWAILEGTDFKDTEIWNTSFYGAYLKDATFEKSQMSGVSFVDSILLNVRFDKSLFELYAGVTDFDGAIH</sequence>
<dbReference type="PANTHER" id="PTHR47485">
    <property type="entry name" value="THYLAKOID LUMENAL 17.4 KDA PROTEIN, CHLOROPLASTIC"/>
    <property type="match status" value="1"/>
</dbReference>
<dbReference type="SUPFAM" id="SSF141571">
    <property type="entry name" value="Pentapeptide repeat-like"/>
    <property type="match status" value="1"/>
</dbReference>
<dbReference type="InterPro" id="IPR001646">
    <property type="entry name" value="5peptide_repeat"/>
</dbReference>
<accession>A0A6C0E416</accession>
<protein>
    <recommendedName>
        <fullName evidence="3">Pentapeptide repeat-containing protein</fullName>
    </recommendedName>
</protein>
<evidence type="ECO:0000256" key="1">
    <source>
        <dbReference type="ARBA" id="ARBA00022737"/>
    </source>
</evidence>
<dbReference type="AlphaFoldDB" id="A0A6C0E416"/>
<dbReference type="Gene3D" id="2.160.20.80">
    <property type="entry name" value="E3 ubiquitin-protein ligase SopA"/>
    <property type="match status" value="1"/>
</dbReference>
<evidence type="ECO:0000313" key="2">
    <source>
        <dbReference type="EMBL" id="QHT23794.1"/>
    </source>
</evidence>
<keyword evidence="1" id="KW-0677">Repeat</keyword>
<reference evidence="2" key="1">
    <citation type="journal article" date="2020" name="Nature">
        <title>Giant virus diversity and host interactions through global metagenomics.</title>
        <authorList>
            <person name="Schulz F."/>
            <person name="Roux S."/>
            <person name="Paez-Espino D."/>
            <person name="Jungbluth S."/>
            <person name="Walsh D.A."/>
            <person name="Denef V.J."/>
            <person name="McMahon K.D."/>
            <person name="Konstantinidis K.T."/>
            <person name="Eloe-Fadrosh E.A."/>
            <person name="Kyrpides N.C."/>
            <person name="Woyke T."/>
        </authorList>
    </citation>
    <scope>NUCLEOTIDE SEQUENCE</scope>
    <source>
        <strain evidence="2">GVMAG-M-3300023179-132</strain>
    </source>
</reference>
<evidence type="ECO:0008006" key="3">
    <source>
        <dbReference type="Google" id="ProtNLM"/>
    </source>
</evidence>
<dbReference type="Pfam" id="PF00805">
    <property type="entry name" value="Pentapeptide"/>
    <property type="match status" value="1"/>
</dbReference>
<proteinExistence type="predicted"/>